<comment type="caution">
    <text evidence="6">The sequence shown here is derived from an EMBL/GenBank/DDBJ whole genome shotgun (WGS) entry which is preliminary data.</text>
</comment>
<sequence>MSSGGSSVEEQVGQLERARQLVEADASHCATVVRGILEIAKRPEIELRRWCSSFLVDAFTAIELDDDTKKDLSVSCLGTILHLLNDQNHAILKNAITCAASVYPYVFLSVIEDQGQVEVWELLQNIKRRCLELWSDVHFGVQAACIKFVQQVVTVQLYGTRDPRLADSRDISLSLVPAGHQLIDPTVEAEAHGLLDRLLQVFKEEEIYAPKITSALNSVIPIMRSRPSTINSILRTVLTFDTSTKMTARGSSDMRAELEFRFVDKAMKVLLGHLLKLNALPKHSGQIQKYLSTISQGRASEKLKKRLAQSEDDQSKRVKLEKSTTPVNNSTVMPAGPASYTSLFSLISPNDPLVSFDAKELPPEIAVSIALAGIATANQELVNNSINIVESRYRSLLDQAPQQPNSAQYPIDSYGDENEESDYDPMDVTKNEDEPSEDEEDTGVLLPASSFSLPEPAKLEESQKRKEMGRIVERLISYSNMSTNILSSGAESANKGINRVAVTEWSKDTWIAIASRLLTRGVCTESGMDEVIREHVFKYVMGNFRDRIEIIVSWLNEEWYSEFVKADQKPDPENSTYYKWAGKILDQLIPLMEIEDSKTFLRLLSDLPELNKTLIHRINSLCIDPYRSQVGYRALKFLIMLRPPVKEDCLDLVEELYNRDKDPESTAAALLKRYRPDAIPKPSED</sequence>
<dbReference type="InterPro" id="IPR011989">
    <property type="entry name" value="ARM-like"/>
</dbReference>
<feature type="region of interest" description="Disordered" evidence="4">
    <location>
        <begin position="399"/>
        <end position="449"/>
    </location>
</feature>
<evidence type="ECO:0000313" key="6">
    <source>
        <dbReference type="EMBL" id="KAA8917141.1"/>
    </source>
</evidence>
<gene>
    <name evidence="6" type="ORF">TRICI_000708</name>
</gene>
<keyword evidence="2" id="KW-0507">mRNA processing</keyword>
<dbReference type="Pfam" id="PF11935">
    <property type="entry name" value="SYMPK_PTA1_N"/>
    <property type="match status" value="1"/>
</dbReference>
<dbReference type="InterPro" id="IPR016024">
    <property type="entry name" value="ARM-type_fold"/>
</dbReference>
<proteinExistence type="predicted"/>
<dbReference type="InterPro" id="IPR032460">
    <property type="entry name" value="Symplekin/Pta1_N"/>
</dbReference>
<dbReference type="GO" id="GO:0005847">
    <property type="term" value="C:mRNA cleavage and polyadenylation specificity factor complex"/>
    <property type="evidence" value="ECO:0007669"/>
    <property type="project" value="TreeGrafter"/>
</dbReference>
<organism evidence="6 7">
    <name type="scientific">Trichomonascus ciferrii</name>
    <dbReference type="NCBI Taxonomy" id="44093"/>
    <lineage>
        <taxon>Eukaryota</taxon>
        <taxon>Fungi</taxon>
        <taxon>Dikarya</taxon>
        <taxon>Ascomycota</taxon>
        <taxon>Saccharomycotina</taxon>
        <taxon>Dipodascomycetes</taxon>
        <taxon>Dipodascales</taxon>
        <taxon>Trichomonascaceae</taxon>
        <taxon>Trichomonascus</taxon>
        <taxon>Trichomonascus ciferrii complex</taxon>
    </lineage>
</organism>
<dbReference type="GO" id="GO:0006397">
    <property type="term" value="P:mRNA processing"/>
    <property type="evidence" value="ECO:0007669"/>
    <property type="project" value="UniProtKB-KW"/>
</dbReference>
<keyword evidence="7" id="KW-1185">Reference proteome</keyword>
<dbReference type="EMBL" id="SWFS01000063">
    <property type="protein sequence ID" value="KAA8917141.1"/>
    <property type="molecule type" value="Genomic_DNA"/>
</dbReference>
<evidence type="ECO:0000259" key="5">
    <source>
        <dbReference type="Pfam" id="PF11935"/>
    </source>
</evidence>
<dbReference type="Proteomes" id="UP000761534">
    <property type="component" value="Unassembled WGS sequence"/>
</dbReference>
<name>A0A642VB98_9ASCO</name>
<feature type="compositionally biased region" description="Basic and acidic residues" evidence="4">
    <location>
        <begin position="313"/>
        <end position="322"/>
    </location>
</feature>
<dbReference type="AlphaFoldDB" id="A0A642VB98"/>
<protein>
    <recommendedName>
        <fullName evidence="5">Symplekin/Pta1 N-terminal domain-containing protein</fullName>
    </recommendedName>
</protein>
<evidence type="ECO:0000256" key="1">
    <source>
        <dbReference type="ARBA" id="ARBA00004123"/>
    </source>
</evidence>
<comment type="subcellular location">
    <subcellularLocation>
        <location evidence="1">Nucleus</location>
    </subcellularLocation>
</comment>
<feature type="region of interest" description="Disordered" evidence="4">
    <location>
        <begin position="306"/>
        <end position="333"/>
    </location>
</feature>
<feature type="compositionally biased region" description="Acidic residues" evidence="4">
    <location>
        <begin position="414"/>
        <end position="425"/>
    </location>
</feature>
<dbReference type="PANTHER" id="PTHR15245">
    <property type="entry name" value="SYMPLEKIN-RELATED"/>
    <property type="match status" value="1"/>
</dbReference>
<accession>A0A642VB98</accession>
<dbReference type="InterPro" id="IPR021850">
    <property type="entry name" value="Symplekin/Pta1"/>
</dbReference>
<dbReference type="PANTHER" id="PTHR15245:SF20">
    <property type="entry name" value="SYMPLEKIN"/>
    <property type="match status" value="1"/>
</dbReference>
<feature type="compositionally biased region" description="Polar residues" evidence="4">
    <location>
        <begin position="323"/>
        <end position="332"/>
    </location>
</feature>
<reference evidence="6" key="1">
    <citation type="journal article" date="2019" name="G3 (Bethesda)">
        <title>Genome Assemblies of Two Rare Opportunistic Yeast Pathogens: Diutina rugosa (syn. Candida rugosa) and Trichomonascus ciferrii (syn. Candida ciferrii).</title>
        <authorList>
            <person name="Mixao V."/>
            <person name="Saus E."/>
            <person name="Hansen A.P."/>
            <person name="Lass-Florl C."/>
            <person name="Gabaldon T."/>
        </authorList>
    </citation>
    <scope>NUCLEOTIDE SEQUENCE</scope>
    <source>
        <strain evidence="6">CBS 4856</strain>
    </source>
</reference>
<feature type="domain" description="Symplekin/Pta1 N-terminal" evidence="5">
    <location>
        <begin position="89"/>
        <end position="311"/>
    </location>
</feature>
<evidence type="ECO:0000313" key="7">
    <source>
        <dbReference type="Proteomes" id="UP000761534"/>
    </source>
</evidence>
<evidence type="ECO:0000256" key="4">
    <source>
        <dbReference type="SAM" id="MobiDB-lite"/>
    </source>
</evidence>
<evidence type="ECO:0000256" key="2">
    <source>
        <dbReference type="ARBA" id="ARBA00022664"/>
    </source>
</evidence>
<dbReference type="OrthoDB" id="331600at2759"/>
<dbReference type="VEuPathDB" id="FungiDB:TRICI_000708"/>
<dbReference type="SUPFAM" id="SSF48371">
    <property type="entry name" value="ARM repeat"/>
    <property type="match status" value="1"/>
</dbReference>
<keyword evidence="3" id="KW-0539">Nucleus</keyword>
<evidence type="ECO:0000256" key="3">
    <source>
        <dbReference type="ARBA" id="ARBA00023242"/>
    </source>
</evidence>
<dbReference type="Gene3D" id="1.25.10.10">
    <property type="entry name" value="Leucine-rich Repeat Variant"/>
    <property type="match status" value="1"/>
</dbReference>